<keyword evidence="3" id="KW-0813">Transport</keyword>
<evidence type="ECO:0000256" key="6">
    <source>
        <dbReference type="ARBA" id="ARBA00022692"/>
    </source>
</evidence>
<dbReference type="FunFam" id="3.40.50.720:FF:000036">
    <property type="entry name" value="Glutathione-regulated potassium-efflux system protein KefB"/>
    <property type="match status" value="1"/>
</dbReference>
<dbReference type="GO" id="GO:1902600">
    <property type="term" value="P:proton transmembrane transport"/>
    <property type="evidence" value="ECO:0007669"/>
    <property type="project" value="InterPro"/>
</dbReference>
<sequence>MEHASVAGPLIGALIFLGAAVVAGPLARRFGLGVAVGYLVAGVIIGPSALALIKDAGAVLQVAEIGVVMLLFLIGLELRIERLIALRKLIVGFGGLQIILSGAAFAGLALLAGLDAPAAMAIGIALAFSGTAMAVRILQERGHLNRPYGERTFAVLLAQDLAVVPALALIPMLGDGPAEHATDWMQALGSAAIGAGALAAIVLAGRYLLNPLFRLLAEVGAREVMTAAALLVVLGAAEISHAAGLSMALGAFLAGVLLAGSSYRLELEADVEPFRGLLIALFFMGVGMTIDLRTVASHLVALPLAVVAYLAVKTVIATALARLFGSPLSSALRIGALLGAAGEFAFVLIPLSATEGLIDAETSSMLSALAALSLMLAPALVALCDRLATRLEPQTDGPTPDYSDAKGQVLVIGFGRVGQIAAQLLLTEGVETTLIDANAARVEQATRFGFKVYYGDGSRLDVLRAVKADEARAIVVCVDDQEISRRIVDTIQKHFPLAQLVVKAYDRGHALDLYGAGVENVVRETFESALALGRLALESVGVDPERAAEIEADVRLRDLQRLQIQRVEGISAGRHLSYTNRPTPEPLSEPRRKGQKIDGEGAPDARAGAPAAAPAE</sequence>
<dbReference type="AlphaFoldDB" id="A0A7W6D996"/>
<feature type="transmembrane region" description="Helical" evidence="12">
    <location>
        <begin position="118"/>
        <end position="139"/>
    </location>
</feature>
<keyword evidence="4" id="KW-0050">Antiport</keyword>
<dbReference type="Pfam" id="PF02254">
    <property type="entry name" value="TrkA_N"/>
    <property type="match status" value="1"/>
</dbReference>
<feature type="compositionally biased region" description="Low complexity" evidence="11">
    <location>
        <begin position="600"/>
        <end position="616"/>
    </location>
</feature>
<keyword evidence="10 12" id="KW-0472">Membrane</keyword>
<dbReference type="Pfam" id="PF00999">
    <property type="entry name" value="Na_H_Exchanger"/>
    <property type="match status" value="1"/>
</dbReference>
<feature type="transmembrane region" description="Helical" evidence="12">
    <location>
        <begin position="59"/>
        <end position="78"/>
    </location>
</feature>
<keyword evidence="15" id="KW-1185">Reference proteome</keyword>
<dbReference type="PANTHER" id="PTHR46157:SF8">
    <property type="entry name" value="GLUTATHIONE-REGULATED POTASSIUM-EFFLUX SYSTEM PROTEIN"/>
    <property type="match status" value="1"/>
</dbReference>
<proteinExistence type="inferred from homology"/>
<comment type="similarity">
    <text evidence="2">Belongs to the monovalent cation:proton antiporter 2 (CPA2) transporter (TC 2.A.37) family.</text>
</comment>
<dbReference type="EMBL" id="JACIDR010000007">
    <property type="protein sequence ID" value="MBB3974669.1"/>
    <property type="molecule type" value="Genomic_DNA"/>
</dbReference>
<gene>
    <name evidence="14" type="ORF">GGR24_003356</name>
</gene>
<dbReference type="GO" id="GO:0006813">
    <property type="term" value="P:potassium ion transport"/>
    <property type="evidence" value="ECO:0007669"/>
    <property type="project" value="UniProtKB-KW"/>
</dbReference>
<feature type="transmembrane region" description="Helical" evidence="12">
    <location>
        <begin position="331"/>
        <end position="353"/>
    </location>
</feature>
<keyword evidence="6 12" id="KW-0812">Transmembrane</keyword>
<feature type="transmembrane region" description="Helical" evidence="12">
    <location>
        <begin position="184"/>
        <end position="209"/>
    </location>
</feature>
<dbReference type="GO" id="GO:0005886">
    <property type="term" value="C:plasma membrane"/>
    <property type="evidence" value="ECO:0007669"/>
    <property type="project" value="TreeGrafter"/>
</dbReference>
<evidence type="ECO:0000256" key="10">
    <source>
        <dbReference type="ARBA" id="ARBA00023136"/>
    </source>
</evidence>
<feature type="transmembrane region" description="Helical" evidence="12">
    <location>
        <begin position="90"/>
        <end position="112"/>
    </location>
</feature>
<comment type="subcellular location">
    <subcellularLocation>
        <location evidence="1">Endomembrane system</location>
        <topology evidence="1">Multi-pass membrane protein</topology>
    </subcellularLocation>
</comment>
<dbReference type="InterPro" id="IPR003148">
    <property type="entry name" value="RCK_N"/>
</dbReference>
<feature type="region of interest" description="Disordered" evidence="11">
    <location>
        <begin position="573"/>
        <end position="616"/>
    </location>
</feature>
<dbReference type="InterPro" id="IPR006153">
    <property type="entry name" value="Cation/H_exchanger_TM"/>
</dbReference>
<keyword evidence="9" id="KW-0406">Ion transport</keyword>
<keyword evidence="7" id="KW-0630">Potassium</keyword>
<organism evidence="14 15">
    <name type="scientific">Hansschlegelia beijingensis</name>
    <dbReference type="NCBI Taxonomy" id="1133344"/>
    <lineage>
        <taxon>Bacteria</taxon>
        <taxon>Pseudomonadati</taxon>
        <taxon>Pseudomonadota</taxon>
        <taxon>Alphaproteobacteria</taxon>
        <taxon>Hyphomicrobiales</taxon>
        <taxon>Methylopilaceae</taxon>
        <taxon>Hansschlegelia</taxon>
    </lineage>
</organism>
<dbReference type="InterPro" id="IPR038770">
    <property type="entry name" value="Na+/solute_symporter_sf"/>
</dbReference>
<feature type="compositionally biased region" description="Basic and acidic residues" evidence="11">
    <location>
        <begin position="588"/>
        <end position="599"/>
    </location>
</feature>
<evidence type="ECO:0000256" key="3">
    <source>
        <dbReference type="ARBA" id="ARBA00022448"/>
    </source>
</evidence>
<dbReference type="GO" id="GO:0012505">
    <property type="term" value="C:endomembrane system"/>
    <property type="evidence" value="ECO:0007669"/>
    <property type="project" value="UniProtKB-SubCell"/>
</dbReference>
<evidence type="ECO:0000256" key="2">
    <source>
        <dbReference type="ARBA" id="ARBA00005551"/>
    </source>
</evidence>
<evidence type="ECO:0000256" key="5">
    <source>
        <dbReference type="ARBA" id="ARBA00022538"/>
    </source>
</evidence>
<evidence type="ECO:0000256" key="9">
    <source>
        <dbReference type="ARBA" id="ARBA00023065"/>
    </source>
</evidence>
<evidence type="ECO:0000313" key="14">
    <source>
        <dbReference type="EMBL" id="MBB3974669.1"/>
    </source>
</evidence>
<dbReference type="PANTHER" id="PTHR46157">
    <property type="entry name" value="K(+) EFFLUX ANTIPORTER 3, CHLOROPLASTIC"/>
    <property type="match status" value="1"/>
</dbReference>
<evidence type="ECO:0000256" key="1">
    <source>
        <dbReference type="ARBA" id="ARBA00004127"/>
    </source>
</evidence>
<evidence type="ECO:0000256" key="12">
    <source>
        <dbReference type="SAM" id="Phobius"/>
    </source>
</evidence>
<feature type="transmembrane region" description="Helical" evidence="12">
    <location>
        <begin position="277"/>
        <end position="296"/>
    </location>
</feature>
<feature type="transmembrane region" description="Helical" evidence="12">
    <location>
        <begin position="365"/>
        <end position="384"/>
    </location>
</feature>
<dbReference type="NCBIfam" id="TIGR00932">
    <property type="entry name" value="2a37"/>
    <property type="match status" value="1"/>
</dbReference>
<feature type="domain" description="RCK N-terminal" evidence="13">
    <location>
        <begin position="406"/>
        <end position="522"/>
    </location>
</feature>
<reference evidence="14 15" key="1">
    <citation type="submission" date="2020-08" db="EMBL/GenBank/DDBJ databases">
        <title>Genomic Encyclopedia of Type Strains, Phase IV (KMG-IV): sequencing the most valuable type-strain genomes for metagenomic binning, comparative biology and taxonomic classification.</title>
        <authorList>
            <person name="Goeker M."/>
        </authorList>
    </citation>
    <scope>NUCLEOTIDE SEQUENCE [LARGE SCALE GENOMIC DNA]</scope>
    <source>
        <strain evidence="14 15">DSM 25481</strain>
    </source>
</reference>
<dbReference type="PROSITE" id="PS51201">
    <property type="entry name" value="RCK_N"/>
    <property type="match status" value="1"/>
</dbReference>
<evidence type="ECO:0000256" key="11">
    <source>
        <dbReference type="SAM" id="MobiDB-lite"/>
    </source>
</evidence>
<dbReference type="GO" id="GO:0008324">
    <property type="term" value="F:monoatomic cation transmembrane transporter activity"/>
    <property type="evidence" value="ECO:0007669"/>
    <property type="project" value="InterPro"/>
</dbReference>
<dbReference type="InterPro" id="IPR004771">
    <property type="entry name" value="K/H_exchanger"/>
</dbReference>
<evidence type="ECO:0000256" key="4">
    <source>
        <dbReference type="ARBA" id="ARBA00022449"/>
    </source>
</evidence>
<protein>
    <submittedName>
        <fullName evidence="14">Monovalent cation:proton antiporter-2 (CPA2) family protein</fullName>
    </submittedName>
</protein>
<evidence type="ECO:0000256" key="8">
    <source>
        <dbReference type="ARBA" id="ARBA00022989"/>
    </source>
</evidence>
<keyword evidence="8 12" id="KW-1133">Transmembrane helix</keyword>
<feature type="transmembrane region" description="Helical" evidence="12">
    <location>
        <begin position="30"/>
        <end position="53"/>
    </location>
</feature>
<name>A0A7W6D996_9HYPH</name>
<comment type="caution">
    <text evidence="14">The sequence shown here is derived from an EMBL/GenBank/DDBJ whole genome shotgun (WGS) entry which is preliminary data.</text>
</comment>
<dbReference type="Gene3D" id="3.40.50.720">
    <property type="entry name" value="NAD(P)-binding Rossmann-like Domain"/>
    <property type="match status" value="1"/>
</dbReference>
<dbReference type="SUPFAM" id="SSF51735">
    <property type="entry name" value="NAD(P)-binding Rossmann-fold domains"/>
    <property type="match status" value="1"/>
</dbReference>
<feature type="transmembrane region" description="Helical" evidence="12">
    <location>
        <begin position="302"/>
        <end position="324"/>
    </location>
</feature>
<accession>A0A7W6D996</accession>
<evidence type="ECO:0000259" key="13">
    <source>
        <dbReference type="PROSITE" id="PS51201"/>
    </source>
</evidence>
<evidence type="ECO:0000313" key="15">
    <source>
        <dbReference type="Proteomes" id="UP000528964"/>
    </source>
</evidence>
<feature type="transmembrane region" description="Helical" evidence="12">
    <location>
        <begin position="6"/>
        <end position="23"/>
    </location>
</feature>
<dbReference type="InterPro" id="IPR036291">
    <property type="entry name" value="NAD(P)-bd_dom_sf"/>
</dbReference>
<keyword evidence="5" id="KW-0633">Potassium transport</keyword>
<dbReference type="Proteomes" id="UP000528964">
    <property type="component" value="Unassembled WGS sequence"/>
</dbReference>
<dbReference type="RefSeq" id="WP_183396523.1">
    <property type="nucleotide sequence ID" value="NZ_JACIDR010000007.1"/>
</dbReference>
<evidence type="ECO:0000256" key="7">
    <source>
        <dbReference type="ARBA" id="ARBA00022958"/>
    </source>
</evidence>
<dbReference type="GO" id="GO:0015297">
    <property type="term" value="F:antiporter activity"/>
    <property type="evidence" value="ECO:0007669"/>
    <property type="project" value="UniProtKB-KW"/>
</dbReference>
<dbReference type="Gene3D" id="1.20.1530.20">
    <property type="match status" value="1"/>
</dbReference>
<feature type="transmembrane region" description="Helical" evidence="12">
    <location>
        <begin position="151"/>
        <end position="172"/>
    </location>
</feature>